<dbReference type="EMBL" id="QLLK01000015">
    <property type="protein sequence ID" value="RAI84804.1"/>
    <property type="molecule type" value="Genomic_DNA"/>
</dbReference>
<comment type="caution">
    <text evidence="1">The sequence shown here is derived from an EMBL/GenBank/DDBJ whole genome shotgun (WGS) entry which is preliminary data.</text>
</comment>
<accession>A0A327P191</accession>
<dbReference type="Proteomes" id="UP000249610">
    <property type="component" value="Unassembled WGS sequence"/>
</dbReference>
<evidence type="ECO:0000313" key="1">
    <source>
        <dbReference type="EMBL" id="RAI84804.1"/>
    </source>
</evidence>
<keyword evidence="2" id="KW-1185">Reference proteome</keyword>
<dbReference type="AlphaFoldDB" id="A0A327P191"/>
<evidence type="ECO:0000313" key="2">
    <source>
        <dbReference type="Proteomes" id="UP000249610"/>
    </source>
</evidence>
<organism evidence="1 2">
    <name type="scientific">Algoriphagus yeomjeoni</name>
    <dbReference type="NCBI Taxonomy" id="291403"/>
    <lineage>
        <taxon>Bacteria</taxon>
        <taxon>Pseudomonadati</taxon>
        <taxon>Bacteroidota</taxon>
        <taxon>Cytophagia</taxon>
        <taxon>Cytophagales</taxon>
        <taxon>Cyclobacteriaceae</taxon>
        <taxon>Algoriphagus</taxon>
    </lineage>
</organism>
<protein>
    <submittedName>
        <fullName evidence="1">Uncharacterized protein</fullName>
    </submittedName>
</protein>
<sequence>MRLTKRTLILADASKRIYYFWAEYKNKQWLLLLLSQVRDPIL</sequence>
<proteinExistence type="predicted"/>
<reference evidence="1 2" key="1">
    <citation type="submission" date="2018-06" db="EMBL/GenBank/DDBJ databases">
        <title>Genomic Encyclopedia of Archaeal and Bacterial Type Strains, Phase II (KMG-II): from individual species to whole genera.</title>
        <authorList>
            <person name="Goeker M."/>
        </authorList>
    </citation>
    <scope>NUCLEOTIDE SEQUENCE [LARGE SCALE GENOMIC DNA]</scope>
    <source>
        <strain evidence="1 2">DSM 23446</strain>
    </source>
</reference>
<name>A0A327P191_9BACT</name>
<gene>
    <name evidence="1" type="ORF">LV83_03852</name>
</gene>